<evidence type="ECO:0000313" key="4">
    <source>
        <dbReference type="Proteomes" id="UP000783742"/>
    </source>
</evidence>
<keyword evidence="1 2" id="KW-0378">Hydrolase</keyword>
<comment type="catalytic activity">
    <reaction evidence="2">
        <text>dTTP + H2O = dTMP + diphosphate + H(+)</text>
        <dbReference type="Rhea" id="RHEA:28534"/>
        <dbReference type="ChEBI" id="CHEBI:15377"/>
        <dbReference type="ChEBI" id="CHEBI:15378"/>
        <dbReference type="ChEBI" id="CHEBI:33019"/>
        <dbReference type="ChEBI" id="CHEBI:37568"/>
        <dbReference type="ChEBI" id="CHEBI:63528"/>
        <dbReference type="EC" id="3.6.1.9"/>
    </reaction>
</comment>
<dbReference type="NCBIfam" id="TIGR00172">
    <property type="entry name" value="maf"/>
    <property type="match status" value="1"/>
</dbReference>
<dbReference type="Proteomes" id="UP000783742">
    <property type="component" value="Unassembled WGS sequence"/>
</dbReference>
<comment type="function">
    <text evidence="2">Nucleoside triphosphate pyrophosphatase that hydrolyzes dTTP and UTP. May have a dual role in cell division arrest and in preventing the incorporation of modified nucleotides into cellular nucleic acids.</text>
</comment>
<comment type="caution">
    <text evidence="2">Lacks conserved residue(s) required for the propagation of feature annotation.</text>
</comment>
<evidence type="ECO:0000313" key="3">
    <source>
        <dbReference type="EMBL" id="MBU5669193.1"/>
    </source>
</evidence>
<accession>A0ABS6FID3</accession>
<evidence type="ECO:0000256" key="1">
    <source>
        <dbReference type="ARBA" id="ARBA00022801"/>
    </source>
</evidence>
<keyword evidence="2" id="KW-0963">Cytoplasm</keyword>
<proteinExistence type="inferred from homology"/>
<organism evidence="3 4">
    <name type="scientific">Peptoniphilus ovalis</name>
    <dbReference type="NCBI Taxonomy" id="2841503"/>
    <lineage>
        <taxon>Bacteria</taxon>
        <taxon>Bacillati</taxon>
        <taxon>Bacillota</taxon>
        <taxon>Tissierellia</taxon>
        <taxon>Tissierellales</taxon>
        <taxon>Peptoniphilaceae</taxon>
        <taxon>Peptoniphilus</taxon>
    </lineage>
</organism>
<comment type="subcellular location">
    <subcellularLocation>
        <location evidence="2">Cytoplasm</location>
    </subcellularLocation>
</comment>
<dbReference type="EMBL" id="JAHLQO010000003">
    <property type="protein sequence ID" value="MBU5669193.1"/>
    <property type="molecule type" value="Genomic_DNA"/>
</dbReference>
<feature type="site" description="Important for substrate specificity" evidence="2">
    <location>
        <position position="153"/>
    </location>
</feature>
<dbReference type="HAMAP" id="MF_00528">
    <property type="entry name" value="Maf"/>
    <property type="match status" value="1"/>
</dbReference>
<comment type="similarity">
    <text evidence="2">Belongs to the Maf family. YhdE subfamily.</text>
</comment>
<reference evidence="3 4" key="1">
    <citation type="submission" date="2021-06" db="EMBL/GenBank/DDBJ databases">
        <authorList>
            <person name="Sun Q."/>
            <person name="Li D."/>
        </authorList>
    </citation>
    <scope>NUCLEOTIDE SEQUENCE [LARGE SCALE GENOMIC DNA]</scope>
    <source>
        <strain evidence="3 4">MSJ-1</strain>
    </source>
</reference>
<keyword evidence="2" id="KW-0546">Nucleotide metabolism</keyword>
<sequence length="191" mass="21830">MEKIILASNSPRRREILGKFIEFEVKTHEINEIKDEEYPPQITVMGLAYEKGISVAEENIDSIVISSDTIVEYDGKLLGKPKDRDEAKDMIKSLSGKTHNVYTAYAIFKISENIKYVDYEKSEVKFYEFSNVDIEKYLDTNEYADKAGAYGIQGYGALLVEKINGDYFNIMGLPIAKLSRDLKRLFGISLW</sequence>
<dbReference type="PANTHER" id="PTHR43213:SF5">
    <property type="entry name" value="BIFUNCTIONAL DTTP_UTP PYROPHOSPHATASE_METHYLTRANSFERASE PROTEIN-RELATED"/>
    <property type="match status" value="1"/>
</dbReference>
<dbReference type="InterPro" id="IPR003697">
    <property type="entry name" value="Maf-like"/>
</dbReference>
<feature type="active site" description="Proton acceptor" evidence="2">
    <location>
        <position position="68"/>
    </location>
</feature>
<feature type="site" description="Important for substrate specificity" evidence="2">
    <location>
        <position position="69"/>
    </location>
</feature>
<keyword evidence="4" id="KW-1185">Reference proteome</keyword>
<gene>
    <name evidence="3" type="primary">maf</name>
    <name evidence="3" type="ORF">KQI68_04970</name>
</gene>
<comment type="catalytic activity">
    <reaction evidence="2">
        <text>UTP + H2O = UMP + diphosphate + H(+)</text>
        <dbReference type="Rhea" id="RHEA:29395"/>
        <dbReference type="ChEBI" id="CHEBI:15377"/>
        <dbReference type="ChEBI" id="CHEBI:15378"/>
        <dbReference type="ChEBI" id="CHEBI:33019"/>
        <dbReference type="ChEBI" id="CHEBI:46398"/>
        <dbReference type="ChEBI" id="CHEBI:57865"/>
        <dbReference type="EC" id="3.6.1.9"/>
    </reaction>
</comment>
<dbReference type="PIRSF" id="PIRSF006305">
    <property type="entry name" value="Maf"/>
    <property type="match status" value="1"/>
</dbReference>
<protein>
    <recommendedName>
        <fullName evidence="2">dTTP/UTP pyrophosphatase</fullName>
        <shortName evidence="2">dTTPase/UTPase</shortName>
        <ecNumber evidence="2">3.6.1.9</ecNumber>
    </recommendedName>
    <alternativeName>
        <fullName evidence="2">Nucleoside triphosphate pyrophosphatase</fullName>
    </alternativeName>
    <alternativeName>
        <fullName evidence="2">Nucleotide pyrophosphatase</fullName>
        <shortName evidence="2">Nucleotide PPase</shortName>
    </alternativeName>
</protein>
<name>A0ABS6FID3_9FIRM</name>
<comment type="caution">
    <text evidence="3">The sequence shown here is derived from an EMBL/GenBank/DDBJ whole genome shotgun (WGS) entry which is preliminary data.</text>
</comment>
<comment type="cofactor">
    <cofactor evidence="2">
        <name>a divalent metal cation</name>
        <dbReference type="ChEBI" id="CHEBI:60240"/>
    </cofactor>
</comment>
<dbReference type="RefSeq" id="WP_216549037.1">
    <property type="nucleotide sequence ID" value="NZ_JAHLQO010000003.1"/>
</dbReference>
<feature type="site" description="Important for substrate specificity" evidence="2">
    <location>
        <position position="12"/>
    </location>
</feature>
<dbReference type="EC" id="3.6.1.9" evidence="2"/>
<evidence type="ECO:0000256" key="2">
    <source>
        <dbReference type="HAMAP-Rule" id="MF_00528"/>
    </source>
</evidence>
<dbReference type="CDD" id="cd00555">
    <property type="entry name" value="Maf"/>
    <property type="match status" value="1"/>
</dbReference>
<dbReference type="Pfam" id="PF02545">
    <property type="entry name" value="Maf"/>
    <property type="match status" value="1"/>
</dbReference>
<dbReference type="PANTHER" id="PTHR43213">
    <property type="entry name" value="BIFUNCTIONAL DTTP/UTP PYROPHOSPHATASE/METHYLTRANSFERASE PROTEIN-RELATED"/>
    <property type="match status" value="1"/>
</dbReference>